<evidence type="ECO:0000313" key="2">
    <source>
        <dbReference type="EMBL" id="KAA0031793.1"/>
    </source>
</evidence>
<feature type="compositionally biased region" description="Basic and acidic residues" evidence="1">
    <location>
        <begin position="76"/>
        <end position="90"/>
    </location>
</feature>
<name>A0A5A7SNH3_CUCMM</name>
<comment type="caution">
    <text evidence="2">The sequence shown here is derived from an EMBL/GenBank/DDBJ whole genome shotgun (WGS) entry which is preliminary data.</text>
</comment>
<evidence type="ECO:0000256" key="1">
    <source>
        <dbReference type="SAM" id="MobiDB-lite"/>
    </source>
</evidence>
<sequence>MVQTRIEERMEMFDQEITGKKKELSKMLVIEATLIEITKNLELMRLQTEKQQQAIFSYMETNAKERSVMTDRMIESALRESSAKKSKEDEATFSQQIEENRAEKKSRYG</sequence>
<dbReference type="AlphaFoldDB" id="A0A5A7SNH3"/>
<gene>
    <name evidence="2" type="ORF">E6C27_scaffold848G00340</name>
</gene>
<protein>
    <submittedName>
        <fullName evidence="2">Histone-lysine N-methyltransferase ASHR1 isoform X3</fullName>
    </submittedName>
</protein>
<dbReference type="EMBL" id="SSTE01022690">
    <property type="protein sequence ID" value="KAA0031793.1"/>
    <property type="molecule type" value="Genomic_DNA"/>
</dbReference>
<feature type="compositionally biased region" description="Basic and acidic residues" evidence="1">
    <location>
        <begin position="98"/>
        <end position="109"/>
    </location>
</feature>
<proteinExistence type="predicted"/>
<feature type="region of interest" description="Disordered" evidence="1">
    <location>
        <begin position="76"/>
        <end position="109"/>
    </location>
</feature>
<accession>A0A5A7SNH3</accession>
<reference evidence="2 3" key="1">
    <citation type="submission" date="2019-08" db="EMBL/GenBank/DDBJ databases">
        <title>Draft genome sequences of two oriental melons (Cucumis melo L. var makuwa).</title>
        <authorList>
            <person name="Kwon S.-Y."/>
        </authorList>
    </citation>
    <scope>NUCLEOTIDE SEQUENCE [LARGE SCALE GENOMIC DNA]</scope>
    <source>
        <strain evidence="3">cv. SW 3</strain>
        <tissue evidence="2">Leaf</tissue>
    </source>
</reference>
<organism evidence="2 3">
    <name type="scientific">Cucumis melo var. makuwa</name>
    <name type="common">Oriental melon</name>
    <dbReference type="NCBI Taxonomy" id="1194695"/>
    <lineage>
        <taxon>Eukaryota</taxon>
        <taxon>Viridiplantae</taxon>
        <taxon>Streptophyta</taxon>
        <taxon>Embryophyta</taxon>
        <taxon>Tracheophyta</taxon>
        <taxon>Spermatophyta</taxon>
        <taxon>Magnoliopsida</taxon>
        <taxon>eudicotyledons</taxon>
        <taxon>Gunneridae</taxon>
        <taxon>Pentapetalae</taxon>
        <taxon>rosids</taxon>
        <taxon>fabids</taxon>
        <taxon>Cucurbitales</taxon>
        <taxon>Cucurbitaceae</taxon>
        <taxon>Benincaseae</taxon>
        <taxon>Cucumis</taxon>
    </lineage>
</organism>
<dbReference type="Proteomes" id="UP000321393">
    <property type="component" value="Unassembled WGS sequence"/>
</dbReference>
<evidence type="ECO:0000313" key="3">
    <source>
        <dbReference type="Proteomes" id="UP000321393"/>
    </source>
</evidence>